<feature type="compositionally biased region" description="Low complexity" evidence="1">
    <location>
        <begin position="29"/>
        <end position="40"/>
    </location>
</feature>
<dbReference type="EMBL" id="JAKWFO010000014">
    <property type="protein sequence ID" value="KAI9632792.1"/>
    <property type="molecule type" value="Genomic_DNA"/>
</dbReference>
<evidence type="ECO:0000313" key="3">
    <source>
        <dbReference type="Proteomes" id="UP001164286"/>
    </source>
</evidence>
<dbReference type="GeneID" id="77730644"/>
<comment type="caution">
    <text evidence="2">The sequence shown here is derived from an EMBL/GenBank/DDBJ whole genome shotgun (WGS) entry which is preliminary data.</text>
</comment>
<evidence type="ECO:0000313" key="2">
    <source>
        <dbReference type="EMBL" id="KAI9632792.1"/>
    </source>
</evidence>
<accession>A0AA38H1E0</accession>
<feature type="compositionally biased region" description="Basic residues" evidence="1">
    <location>
        <begin position="58"/>
        <end position="72"/>
    </location>
</feature>
<keyword evidence="3" id="KW-1185">Reference proteome</keyword>
<organism evidence="2 3">
    <name type="scientific">Dioszegia hungarica</name>
    <dbReference type="NCBI Taxonomy" id="4972"/>
    <lineage>
        <taxon>Eukaryota</taxon>
        <taxon>Fungi</taxon>
        <taxon>Dikarya</taxon>
        <taxon>Basidiomycota</taxon>
        <taxon>Agaricomycotina</taxon>
        <taxon>Tremellomycetes</taxon>
        <taxon>Tremellales</taxon>
        <taxon>Bulleribasidiaceae</taxon>
        <taxon>Dioszegia</taxon>
    </lineage>
</organism>
<dbReference type="RefSeq" id="XP_052942569.1">
    <property type="nucleotide sequence ID" value="XM_053091439.1"/>
</dbReference>
<evidence type="ECO:0000256" key="1">
    <source>
        <dbReference type="SAM" id="MobiDB-lite"/>
    </source>
</evidence>
<feature type="compositionally biased region" description="Acidic residues" evidence="1">
    <location>
        <begin position="77"/>
        <end position="89"/>
    </location>
</feature>
<dbReference type="AlphaFoldDB" id="A0AA38H1E0"/>
<dbReference type="Proteomes" id="UP001164286">
    <property type="component" value="Unassembled WGS sequence"/>
</dbReference>
<name>A0AA38H1E0_9TREE</name>
<sequence length="268" mass="28824">MPPRKPRQSEPGPAPPAAAKKSRTSLPATSHSSPKPTSKTEIVEHEEEVGQPSMPTSKRAKVGAKSPAKKKARTDPVDAEEDGGGDEQTGEQPVKGIFKSIAKSTTGPKSKKGAAGLKPSSIRPTRQGSSKGKDKISEIYAAGNEVLADTSVQTRLDTVTATLDKLEAQISIPTDQIKKLGHARSTMQTDFSATCNPLEALLKDRAELVSRLNSAMERYQELPARLREVLLSLDKVQTGAAEAGSRYIEDAQDFSSFTRGTKRFLSWT</sequence>
<protein>
    <submittedName>
        <fullName evidence="2">Uncharacterized protein</fullName>
    </submittedName>
</protein>
<reference evidence="2" key="1">
    <citation type="journal article" date="2022" name="G3 (Bethesda)">
        <title>High quality genome of the basidiomycete yeast Dioszegia hungarica PDD-24b-2 isolated from cloud water.</title>
        <authorList>
            <person name="Jarrige D."/>
            <person name="Haridas S."/>
            <person name="Bleykasten-Grosshans C."/>
            <person name="Joly M."/>
            <person name="Nadalig T."/>
            <person name="Sancelme M."/>
            <person name="Vuilleumier S."/>
            <person name="Grigoriev I.V."/>
            <person name="Amato P."/>
            <person name="Bringel F."/>
        </authorList>
    </citation>
    <scope>NUCLEOTIDE SEQUENCE</scope>
    <source>
        <strain evidence="2">PDD-24b-2</strain>
    </source>
</reference>
<proteinExistence type="predicted"/>
<feature type="region of interest" description="Disordered" evidence="1">
    <location>
        <begin position="1"/>
        <end position="134"/>
    </location>
</feature>
<gene>
    <name evidence="2" type="ORF">MKK02DRAFT_41104</name>
</gene>